<protein>
    <recommendedName>
        <fullName evidence="1">Transglutaminase-like domain-containing protein</fullName>
    </recommendedName>
</protein>
<sequence length="640" mass="73318">MKFQSLVIVTFLFFGLSKIKAQTYELGKVTIAELEEKIHPKDSAAVASVLFSKGVVSIGDHGNQENIVKKRIKIYKKEGYNWATIQVGVPAGKANQISITDVYTYNLIDGKIVKSKLKPEGEFLDKINSNYWIKKITFPDVKEGSVIEYQIKNYAGSLYIQDWNFQEDIPVNYTEFKTTIPNSFQFKRMIKGLFTPKVTTDIAKTYGYPATETTYILKDLPALKEEVFVNNVNNYRSGILHELETISIPGQLYKTISSNWEAVAKTIYEFENFGPELRKESYFEDDLKLILKDKVNPDDKIKVILDYVKSKIKWNNTYGYGCEKGVRKAYKEKSGNCADVNFILTAMLRAAGLEANPVLISTRSNGIAFFPNTNAFNYVITGVETSSGRVLLDATDPFSTVNILPLRDLNWIGRLIRKNGTSEEIDLMPQKISDHIVSMSYEIIEKGEIKGKVRRQYSNYNAFNFRNTFLNETEEAYLDKFENENNKIELSEYKRTNQNELLLPISETFSFTGSNFSEIIGGQIYLSPMLFFLNEKNPFKQEKREYPVDFGFPFLEKYTISIKIPDNYTVENLPQSAVVSTEDGSGTFRFSTAFSENQIQMTIVHQMNEVIIPIEKYEGLKEFYKIILAKQSEKIVLKRI</sequence>
<dbReference type="RefSeq" id="WP_173971437.1">
    <property type="nucleotide sequence ID" value="NZ_CADCSU010000105.1"/>
</dbReference>
<accession>A0A6J4GR12</accession>
<name>A0A6J4GR12_9FLAO</name>
<dbReference type="Pfam" id="PF01841">
    <property type="entry name" value="Transglut_core"/>
    <property type="match status" value="1"/>
</dbReference>
<evidence type="ECO:0000259" key="1">
    <source>
        <dbReference type="Pfam" id="PF01841"/>
    </source>
</evidence>
<feature type="domain" description="Transglutaminase-like" evidence="1">
    <location>
        <begin position="295"/>
        <end position="363"/>
    </location>
</feature>
<keyword evidence="3" id="KW-1185">Reference proteome</keyword>
<evidence type="ECO:0000313" key="2">
    <source>
        <dbReference type="EMBL" id="CAA9199946.1"/>
    </source>
</evidence>
<dbReference type="InterPro" id="IPR002931">
    <property type="entry name" value="Transglutaminase-like"/>
</dbReference>
<dbReference type="Gene3D" id="2.60.120.1130">
    <property type="match status" value="1"/>
</dbReference>
<dbReference type="SUPFAM" id="SSF54001">
    <property type="entry name" value="Cysteine proteinases"/>
    <property type="match status" value="1"/>
</dbReference>
<dbReference type="InterPro" id="IPR038765">
    <property type="entry name" value="Papain-like_cys_pep_sf"/>
</dbReference>
<dbReference type="Gene3D" id="3.10.620.30">
    <property type="match status" value="1"/>
</dbReference>
<dbReference type="AlphaFoldDB" id="A0A6J4GR12"/>
<reference evidence="2 3" key="1">
    <citation type="submission" date="2020-02" db="EMBL/GenBank/DDBJ databases">
        <authorList>
            <person name="Criscuolo A."/>
        </authorList>
    </citation>
    <scope>NUCLEOTIDE SEQUENCE [LARGE SCALE GENOMIC DNA]</scope>
    <source>
        <strain evidence="2">CIP105534</strain>
    </source>
</reference>
<proteinExistence type="predicted"/>
<evidence type="ECO:0000313" key="3">
    <source>
        <dbReference type="Proteomes" id="UP000479938"/>
    </source>
</evidence>
<dbReference type="Proteomes" id="UP000479938">
    <property type="component" value="Unassembled WGS sequence"/>
</dbReference>
<gene>
    <name evidence="2" type="ORF">FLA105534_02885</name>
</gene>
<organism evidence="2 3">
    <name type="scientific">Flavobacterium bizetiae</name>
    <dbReference type="NCBI Taxonomy" id="2704140"/>
    <lineage>
        <taxon>Bacteria</taxon>
        <taxon>Pseudomonadati</taxon>
        <taxon>Bacteroidota</taxon>
        <taxon>Flavobacteriia</taxon>
        <taxon>Flavobacteriales</taxon>
        <taxon>Flavobacteriaceae</taxon>
        <taxon>Flavobacterium</taxon>
    </lineage>
</organism>
<dbReference type="EMBL" id="CADCSU010000105">
    <property type="protein sequence ID" value="CAA9199946.1"/>
    <property type="molecule type" value="Genomic_DNA"/>
</dbReference>
<dbReference type="Gene3D" id="2.60.40.3140">
    <property type="match status" value="1"/>
</dbReference>